<dbReference type="HOGENOM" id="CLU_026852_2_0_10"/>
<evidence type="ECO:0000256" key="1">
    <source>
        <dbReference type="PROSITE-ProRule" id="PRU00339"/>
    </source>
</evidence>
<dbReference type="Gene3D" id="1.25.40.10">
    <property type="entry name" value="Tetratricopeptide repeat domain"/>
    <property type="match status" value="1"/>
</dbReference>
<accession>A0A0F5IW74</accession>
<dbReference type="PATRIC" id="fig|1203610.3.peg.4518"/>
<dbReference type="InterPro" id="IPR036737">
    <property type="entry name" value="OmpA-like_sf"/>
</dbReference>
<dbReference type="STRING" id="1203610.HMPREF1536_04436"/>
<proteinExistence type="predicted"/>
<organism evidence="2 3">
    <name type="scientific">Parabacteroides gordonii MS-1 = DSM 23371</name>
    <dbReference type="NCBI Taxonomy" id="1203610"/>
    <lineage>
        <taxon>Bacteria</taxon>
        <taxon>Pseudomonadati</taxon>
        <taxon>Bacteroidota</taxon>
        <taxon>Bacteroidia</taxon>
        <taxon>Bacteroidales</taxon>
        <taxon>Tannerellaceae</taxon>
        <taxon>Parabacteroides</taxon>
    </lineage>
</organism>
<dbReference type="AlphaFoldDB" id="A0A0F5IW74"/>
<dbReference type="InterPro" id="IPR011990">
    <property type="entry name" value="TPR-like_helical_dom_sf"/>
</dbReference>
<evidence type="ECO:0000313" key="3">
    <source>
        <dbReference type="Proteomes" id="UP000033035"/>
    </source>
</evidence>
<evidence type="ECO:0000313" key="2">
    <source>
        <dbReference type="EMBL" id="KKB49372.1"/>
    </source>
</evidence>
<feature type="repeat" description="TPR" evidence="1">
    <location>
        <begin position="342"/>
        <end position="375"/>
    </location>
</feature>
<gene>
    <name evidence="2" type="ORF">HMPREF1536_04436</name>
</gene>
<protein>
    <submittedName>
        <fullName evidence="2">Uncharacterized protein</fullName>
    </submittedName>
</protein>
<dbReference type="PROSITE" id="PS50005">
    <property type="entry name" value="TPR"/>
    <property type="match status" value="1"/>
</dbReference>
<dbReference type="InterPro" id="IPR019734">
    <property type="entry name" value="TPR_rpt"/>
</dbReference>
<sequence length="386" mass="42707">MKKIVTKGLAGLCILAVLPSCKTTRQDTQSTGRMERVQSAAVEKVPSTAALVRRAEIPLLQIDALAVYSGMISYLTPEAETCPAERLGTEKLTAYIGFPAGSVKLDLKYGNNRAELEKLKGRLSQLQGAENRVRAVRLTGFASPDGSTSENERLAGNRAVGFKNYLQKLPELSGDVSVTIDWVGEDWEGLRELVAKSGRGYSAEVLAVLDKYTDADSRRKQLKALGKGAIYKDIEKSFFSRLRRMELDVTYETTVRVPAGLPRLEELAEKVVADPDKLTLEELLQVAVLYRPGTEQYREVYELAAYRFPSSREAVLNAGAASLALGDREAAAYFLRQVADDPRSWNNLGVLALMENESSEAISWFRKAMPQNPRLSRHNIRIAQGY</sequence>
<keyword evidence="3" id="KW-1185">Reference proteome</keyword>
<comment type="caution">
    <text evidence="2">The sequence shown here is derived from an EMBL/GenBank/DDBJ whole genome shotgun (WGS) entry which is preliminary data.</text>
</comment>
<name>A0A0F5IW74_9BACT</name>
<reference evidence="2 3" key="1">
    <citation type="submission" date="2013-04" db="EMBL/GenBank/DDBJ databases">
        <title>The Genome Sequence of Parabacteroides gordonii DSM 23371.</title>
        <authorList>
            <consortium name="The Broad Institute Genomics Platform"/>
            <person name="Earl A."/>
            <person name="Ward D."/>
            <person name="Feldgarden M."/>
            <person name="Gevers D."/>
            <person name="Martens E."/>
            <person name="Sakamoto M."/>
            <person name="Benno Y."/>
            <person name="Suzuki N."/>
            <person name="Matsunaga N."/>
            <person name="Koshihara K."/>
            <person name="Seki M."/>
            <person name="Komiya H."/>
            <person name="Walker B."/>
            <person name="Young S."/>
            <person name="Zeng Q."/>
            <person name="Gargeya S."/>
            <person name="Fitzgerald M."/>
            <person name="Haas B."/>
            <person name="Abouelleil A."/>
            <person name="Allen A.W."/>
            <person name="Alvarado L."/>
            <person name="Arachchi H.M."/>
            <person name="Berlin A.M."/>
            <person name="Chapman S.B."/>
            <person name="Gainer-Dewar J."/>
            <person name="Goldberg J."/>
            <person name="Griggs A."/>
            <person name="Gujja S."/>
            <person name="Hansen M."/>
            <person name="Howarth C."/>
            <person name="Imamovic A."/>
            <person name="Ireland A."/>
            <person name="Larimer J."/>
            <person name="McCowan C."/>
            <person name="Murphy C."/>
            <person name="Pearson M."/>
            <person name="Poon T.W."/>
            <person name="Priest M."/>
            <person name="Roberts A."/>
            <person name="Saif S."/>
            <person name="Shea T."/>
            <person name="Sisk P."/>
            <person name="Sykes S."/>
            <person name="Wortman J."/>
            <person name="Nusbaum C."/>
            <person name="Birren B."/>
        </authorList>
    </citation>
    <scope>NUCLEOTIDE SEQUENCE [LARGE SCALE GENOMIC DNA]</scope>
    <source>
        <strain evidence="2 3">MS-1</strain>
    </source>
</reference>
<dbReference type="Proteomes" id="UP000033035">
    <property type="component" value="Unassembled WGS sequence"/>
</dbReference>
<dbReference type="Gene3D" id="3.30.1330.60">
    <property type="entry name" value="OmpA-like domain"/>
    <property type="match status" value="1"/>
</dbReference>
<dbReference type="SUPFAM" id="SSF48452">
    <property type="entry name" value="TPR-like"/>
    <property type="match status" value="1"/>
</dbReference>
<dbReference type="EMBL" id="AQHW01000025">
    <property type="protein sequence ID" value="KKB49372.1"/>
    <property type="molecule type" value="Genomic_DNA"/>
</dbReference>
<keyword evidence="1" id="KW-0802">TPR repeat</keyword>
<dbReference type="RefSeq" id="WP_028729071.1">
    <property type="nucleotide sequence ID" value="NZ_KE386763.1"/>
</dbReference>